<feature type="compositionally biased region" description="Polar residues" evidence="13">
    <location>
        <begin position="211"/>
        <end position="230"/>
    </location>
</feature>
<feature type="compositionally biased region" description="Low complexity" evidence="13">
    <location>
        <begin position="195"/>
        <end position="204"/>
    </location>
</feature>
<feature type="region of interest" description="Disordered" evidence="13">
    <location>
        <begin position="195"/>
        <end position="359"/>
    </location>
</feature>
<dbReference type="InterPro" id="IPR001866">
    <property type="entry name" value="PPV_E2_N"/>
</dbReference>
<evidence type="ECO:0000256" key="10">
    <source>
        <dbReference type="ARBA" id="ARBA00023159"/>
    </source>
</evidence>
<dbReference type="SUPFAM" id="SSF54957">
    <property type="entry name" value="Viral DNA-binding domain"/>
    <property type="match status" value="1"/>
</dbReference>
<dbReference type="Proteomes" id="UP000289547">
    <property type="component" value="Segment"/>
</dbReference>
<evidence type="ECO:0000256" key="13">
    <source>
        <dbReference type="SAM" id="MobiDB-lite"/>
    </source>
</evidence>
<sequence length="459" mass="52450">METLNERFNALQDKLMDIYESGLETLETQIEHWQLLRQEQIILHYARKHGILRLGYQLVPPLATSEIKAKEAIGMVLLLQSLQRSAYASEPWTLVQTSLETVRNAPENCFKKEPKNIEVIFDGDPENLMSYTVWTYIYFQNSDDEWQKVEGHVDYDGAYYYDGHNKHYYIKFEKDANRYSRTGLWEVHVNKDTVFTPVTSSTPPLGGEGSSPVSIDPSSRASVGSTTTNTKRPRTGRYGRKESSPTTTSRRQPAQRGEEQGRKQKGTRSQKTQRQRSRSRSRSSTRRGGQETDRGGGVGGRERRRGGSTQGHSPTSRGRRRGGGRRPQTRSRSRSRSSGASSELGVSPSEVGRSVHSVGRDHRGRLARLLDEAKDPPIILLRGEANQLKCYRYRARQRHKGHYKYFSSTWSWIGEHSTDRIGRSRMVVSFISNTQREHFIDTMRLPQGVDWSYGNFDSL</sequence>
<keyword evidence="8 12" id="KW-0805">Transcription regulation</keyword>
<keyword evidence="11 12" id="KW-0804">Transcription</keyword>
<name>A0A2D2AL04_9PAPI</name>
<accession>A0A2D2AL04</accession>
<keyword evidence="3 12" id="KW-0678">Repressor</keyword>
<evidence type="ECO:0000256" key="8">
    <source>
        <dbReference type="ARBA" id="ARBA00023015"/>
    </source>
</evidence>
<evidence type="ECO:0000256" key="7">
    <source>
        <dbReference type="ARBA" id="ARBA00022705"/>
    </source>
</evidence>
<organism evidence="16">
    <name type="scientific">Betapapillomavirus 2</name>
    <dbReference type="NCBI Taxonomy" id="333924"/>
    <lineage>
        <taxon>Viruses</taxon>
        <taxon>Monodnaviria</taxon>
        <taxon>Shotokuvirae</taxon>
        <taxon>Cossaviricota</taxon>
        <taxon>Papovaviricetes</taxon>
        <taxon>Zurhausenvirales</taxon>
        <taxon>Papillomaviridae</taxon>
        <taxon>Firstpapillomavirinae</taxon>
        <taxon>Betapapillomavirus</taxon>
    </lineage>
</organism>
<dbReference type="Pfam" id="PF00511">
    <property type="entry name" value="PPV_E2_C"/>
    <property type="match status" value="1"/>
</dbReference>
<dbReference type="GO" id="GO:0006275">
    <property type="term" value="P:regulation of DNA replication"/>
    <property type="evidence" value="ECO:0007669"/>
    <property type="project" value="UniProtKB-UniRule"/>
</dbReference>
<comment type="similarity">
    <text evidence="2">Belongs to the papillomaviridae E8^E2C protein family.</text>
</comment>
<dbReference type="EMBL" id="MF588683">
    <property type="protein sequence ID" value="ATQ38129.1"/>
    <property type="molecule type" value="Genomic_DNA"/>
</dbReference>
<feature type="compositionally biased region" description="Basic residues" evidence="13">
    <location>
        <begin position="317"/>
        <end position="335"/>
    </location>
</feature>
<evidence type="ECO:0000256" key="2">
    <source>
        <dbReference type="ARBA" id="ARBA00007794"/>
    </source>
</evidence>
<feature type="domain" description="Papillomavirus E2 N-terminal" evidence="14">
    <location>
        <begin position="1"/>
        <end position="198"/>
    </location>
</feature>
<dbReference type="InterPro" id="IPR000427">
    <property type="entry name" value="Papillomavirus_E2_C"/>
</dbReference>
<dbReference type="InterPro" id="IPR035975">
    <property type="entry name" value="E2/EBNA1_C_sf"/>
</dbReference>
<evidence type="ECO:0000259" key="14">
    <source>
        <dbReference type="Pfam" id="PF00508"/>
    </source>
</evidence>
<dbReference type="InterPro" id="IPR042504">
    <property type="entry name" value="Regulatory_protein_E2_N_2"/>
</dbReference>
<dbReference type="Gene3D" id="1.10.287.30">
    <property type="entry name" value="E2 (early) protein, N terminal domain, subdomain 1"/>
    <property type="match status" value="1"/>
</dbReference>
<dbReference type="HAMAP" id="MF_04001">
    <property type="entry name" value="PPV_E2"/>
    <property type="match status" value="1"/>
</dbReference>
<keyword evidence="4 12" id="KW-0244">Early protein</keyword>
<dbReference type="InterPro" id="IPR036050">
    <property type="entry name" value="Regulatory_protein_E2_N"/>
</dbReference>
<dbReference type="InterPro" id="IPR042503">
    <property type="entry name" value="Regulatory_protein_E2_N_1"/>
</dbReference>
<evidence type="ECO:0000256" key="4">
    <source>
        <dbReference type="ARBA" id="ARBA00022518"/>
    </source>
</evidence>
<dbReference type="GO" id="GO:0003700">
    <property type="term" value="F:DNA-binding transcription factor activity"/>
    <property type="evidence" value="ECO:0007669"/>
    <property type="project" value="UniProtKB-UniRule"/>
</dbReference>
<evidence type="ECO:0000256" key="1">
    <source>
        <dbReference type="ARBA" id="ARBA00004147"/>
    </source>
</evidence>
<gene>
    <name evidence="12 16" type="primary">E2</name>
</gene>
<dbReference type="SUPFAM" id="SSF51332">
    <property type="entry name" value="E2 regulatory, transactivation domain"/>
    <property type="match status" value="1"/>
</dbReference>
<evidence type="ECO:0000256" key="12">
    <source>
        <dbReference type="HAMAP-Rule" id="MF_04001"/>
    </source>
</evidence>
<dbReference type="GO" id="GO:0003677">
    <property type="term" value="F:DNA binding"/>
    <property type="evidence" value="ECO:0007669"/>
    <property type="project" value="UniProtKB-UniRule"/>
</dbReference>
<keyword evidence="10 12" id="KW-0010">Activator</keyword>
<dbReference type="InterPro" id="IPR012677">
    <property type="entry name" value="Nucleotide-bd_a/b_plait_sf"/>
</dbReference>
<evidence type="ECO:0000256" key="6">
    <source>
        <dbReference type="ARBA" id="ARBA00022562"/>
    </source>
</evidence>
<dbReference type="InterPro" id="IPR033668">
    <property type="entry name" value="Reg_prot_E2"/>
</dbReference>
<dbReference type="GO" id="GO:0000166">
    <property type="term" value="F:nucleotide binding"/>
    <property type="evidence" value="ECO:0007669"/>
    <property type="project" value="UniProtKB-UniRule"/>
</dbReference>
<keyword evidence="9 12" id="KW-0238">DNA-binding</keyword>
<evidence type="ECO:0000256" key="11">
    <source>
        <dbReference type="ARBA" id="ARBA00023163"/>
    </source>
</evidence>
<dbReference type="Gene3D" id="2.170.200.10">
    <property type="entry name" value="Papillomavirus E2 early protein domain"/>
    <property type="match status" value="1"/>
</dbReference>
<protein>
    <recommendedName>
        <fullName evidence="12">Regulatory protein E2</fullName>
    </recommendedName>
</protein>
<comment type="function">
    <text evidence="12">Plays a role in the initiation of viral DNA replication. A dimer of E2 interacts with a dimer of E1 in order to improve specificity of E1 DNA binding activity. Once the complex recognizes and binds DNA at specific sites, the E2 dimer is removed from DNA. E2 also regulates viral transcription through binding to the E2RE response element (5'-ACCNNNNNNGGT-3') present in multiple copies in the regulatory regions of the viral genome. Activates or represses transcription depending on E2RE's position with regards to proximal promoter elements including the TATA-box. Repression occurs by sterically hindering the assembly of the transcription initiation complex.</text>
</comment>
<keyword evidence="7 12" id="KW-0235">DNA replication</keyword>
<dbReference type="Gene3D" id="3.30.70.330">
    <property type="match status" value="1"/>
</dbReference>
<keyword evidence="6 12" id="KW-1048">Host nucleus</keyword>
<evidence type="ECO:0000259" key="15">
    <source>
        <dbReference type="Pfam" id="PF00511"/>
    </source>
</evidence>
<comment type="subunit">
    <text evidence="12">Binds DNA as homodimer. Interacts with protein E1; this interaction greatly increases E1 DNA-binding activity. Interacts with protein L1; this interaction enhances E2-dependent replication and transcription activation. Interacts with protein L2; this interaction inhibits E2 transcriptional activity but not DNA replication function E2. Interacts with protein E7; this interaction inhibits E7 oncogenic activity. Interacts with host TAF1; this interaction modulates E2-dependent transcriptional regulation. Interacts with host BRD4; this interaction mediates E2 transcriptional activation function. Additionally, the interaction with host BRD4 on mitotic chromosomes mediates tethering of the viral genome. Interacts with host TOPBP1; this interaction is required for optimal viral DNA replication.</text>
</comment>
<feature type="compositionally biased region" description="Basic residues" evidence="13">
    <location>
        <begin position="263"/>
        <end position="285"/>
    </location>
</feature>
<dbReference type="GO" id="GO:0006260">
    <property type="term" value="P:DNA replication"/>
    <property type="evidence" value="ECO:0007669"/>
    <property type="project" value="UniProtKB-KW"/>
</dbReference>
<dbReference type="GO" id="GO:0042025">
    <property type="term" value="C:host cell nucleus"/>
    <property type="evidence" value="ECO:0007669"/>
    <property type="project" value="UniProtKB-SubCell"/>
</dbReference>
<dbReference type="GO" id="GO:0006351">
    <property type="term" value="P:DNA-templated transcription"/>
    <property type="evidence" value="ECO:0007669"/>
    <property type="project" value="UniProtKB-UniRule"/>
</dbReference>
<comment type="PTM">
    <text evidence="12">Phosphorylated.</text>
</comment>
<reference evidence="16" key="1">
    <citation type="journal article" date="2018" name="MSphere">
        <title>Metagenomic Discovery of 83 New Human Papillomavirus Types in Patients with Immunodeficiency.</title>
        <authorList>
            <person name="Pastrana D.V."/>
            <person name="Peretti A."/>
            <person name="Welch N.L."/>
            <person name="Borgogna C."/>
            <person name="Olivero C."/>
            <person name="Badolato R."/>
            <person name="Notarangelo L.D."/>
            <person name="Gariglio M."/>
            <person name="FitzGerald P.C."/>
            <person name="McIntosh C.E."/>
            <person name="Reeves J."/>
            <person name="Starrett G.J."/>
            <person name="Bliskovsky V."/>
            <person name="Velez D."/>
            <person name="Brownell I."/>
            <person name="Yarchoan R."/>
            <person name="Wyvill K.M."/>
            <person name="Uldrick T.S."/>
            <person name="Maldarelli F."/>
            <person name="Lisco A."/>
            <person name="Sereti I."/>
            <person name="Gonzalez C.M."/>
            <person name="Androphy E.J."/>
            <person name="McBride A.A."/>
            <person name="Van Doorslaer K."/>
            <person name="Garcia F."/>
            <person name="Dvoretzky I."/>
            <person name="Liu J.S."/>
            <person name="Han J."/>
            <person name="Murphy P.M."/>
            <person name="McDermott D.H."/>
            <person name="Buck C.B."/>
        </authorList>
    </citation>
    <scope>NUCLEOTIDE SEQUENCE</scope>
    <source>
        <strain evidence="16">Beta02_m292c88</strain>
    </source>
</reference>
<feature type="region of interest" description="DNA-binding domain" evidence="12">
    <location>
        <begin position="375"/>
        <end position="459"/>
    </location>
</feature>
<dbReference type="Pfam" id="PF00508">
    <property type="entry name" value="PPV_E2_N"/>
    <property type="match status" value="1"/>
</dbReference>
<dbReference type="GO" id="GO:0039693">
    <property type="term" value="P:viral DNA genome replication"/>
    <property type="evidence" value="ECO:0007669"/>
    <property type="project" value="UniProtKB-UniRule"/>
</dbReference>
<comment type="subcellular location">
    <subcellularLocation>
        <location evidence="1 12">Host nucleus</location>
    </subcellularLocation>
</comment>
<evidence type="ECO:0000256" key="3">
    <source>
        <dbReference type="ARBA" id="ARBA00022491"/>
    </source>
</evidence>
<evidence type="ECO:0000256" key="9">
    <source>
        <dbReference type="ARBA" id="ARBA00023125"/>
    </source>
</evidence>
<comment type="caution">
    <text evidence="12">Lacks conserved residue(s) required for the propagation of feature annotation.</text>
</comment>
<proteinExistence type="inferred from homology"/>
<feature type="domain" description="Papillomavirus E2 C-terminal" evidence="15">
    <location>
        <begin position="377"/>
        <end position="455"/>
    </location>
</feature>
<keyword evidence="5 12" id="KW-0597">Phosphoprotein</keyword>
<comment type="similarity">
    <text evidence="12">Belongs to the papillomaviridae E2 protein family.</text>
</comment>
<evidence type="ECO:0000313" key="16">
    <source>
        <dbReference type="EMBL" id="ATQ38129.1"/>
    </source>
</evidence>
<evidence type="ECO:0000256" key="5">
    <source>
        <dbReference type="ARBA" id="ARBA00022553"/>
    </source>
</evidence>